<accession>A0A1V6P094</accession>
<dbReference type="AlphaFoldDB" id="A0A1V6P094"/>
<organism evidence="1 2">
    <name type="scientific">Penicillium decumbens</name>
    <dbReference type="NCBI Taxonomy" id="69771"/>
    <lineage>
        <taxon>Eukaryota</taxon>
        <taxon>Fungi</taxon>
        <taxon>Dikarya</taxon>
        <taxon>Ascomycota</taxon>
        <taxon>Pezizomycotina</taxon>
        <taxon>Eurotiomycetes</taxon>
        <taxon>Eurotiomycetidae</taxon>
        <taxon>Eurotiales</taxon>
        <taxon>Aspergillaceae</taxon>
        <taxon>Penicillium</taxon>
    </lineage>
</organism>
<evidence type="ECO:0000313" key="2">
    <source>
        <dbReference type="Proteomes" id="UP000191522"/>
    </source>
</evidence>
<proteinExistence type="predicted"/>
<keyword evidence="2" id="KW-1185">Reference proteome</keyword>
<gene>
    <name evidence="1" type="ORF">PENDEC_c024G00351</name>
</gene>
<evidence type="ECO:0000313" key="1">
    <source>
        <dbReference type="EMBL" id="OQD70340.1"/>
    </source>
</evidence>
<protein>
    <submittedName>
        <fullName evidence="1">Uncharacterized protein</fullName>
    </submittedName>
</protein>
<dbReference type="Proteomes" id="UP000191522">
    <property type="component" value="Unassembled WGS sequence"/>
</dbReference>
<reference evidence="2" key="1">
    <citation type="journal article" date="2017" name="Nat. Microbiol.">
        <title>Global analysis of biosynthetic gene clusters reveals vast potential of secondary metabolite production in Penicillium species.</title>
        <authorList>
            <person name="Nielsen J.C."/>
            <person name="Grijseels S."/>
            <person name="Prigent S."/>
            <person name="Ji B."/>
            <person name="Dainat J."/>
            <person name="Nielsen K.F."/>
            <person name="Frisvad J.C."/>
            <person name="Workman M."/>
            <person name="Nielsen J."/>
        </authorList>
    </citation>
    <scope>NUCLEOTIDE SEQUENCE [LARGE SCALE GENOMIC DNA]</scope>
    <source>
        <strain evidence="2">IBT 11843</strain>
    </source>
</reference>
<sequence>MSHMMGLASVIFRILNNDSPEAHLDLWGYTYTDDAESFQWRLLDNLNRIYDIQLTRVGRRNYNTSGRVMMRCHLVPCREYDPWRQHEDDSDDEEYDALLYRGPYLLRLEIERWFIQDPLLDGHMTRHRNLSTHLSAARRT</sequence>
<comment type="caution">
    <text evidence="1">The sequence shown here is derived from an EMBL/GenBank/DDBJ whole genome shotgun (WGS) entry which is preliminary data.</text>
</comment>
<name>A0A1V6P094_PENDC</name>
<dbReference type="EMBL" id="MDYL01000024">
    <property type="protein sequence ID" value="OQD70340.1"/>
    <property type="molecule type" value="Genomic_DNA"/>
</dbReference>